<evidence type="ECO:0000256" key="1">
    <source>
        <dbReference type="SAM" id="MobiDB-lite"/>
    </source>
</evidence>
<feature type="compositionally biased region" description="Polar residues" evidence="1">
    <location>
        <begin position="102"/>
        <end position="127"/>
    </location>
</feature>
<feature type="region of interest" description="Disordered" evidence="1">
    <location>
        <begin position="322"/>
        <end position="425"/>
    </location>
</feature>
<keyword evidence="3" id="KW-1185">Reference proteome</keyword>
<sequence>MDTRSKKPANDPSTETHDAKACELAMREFELQQIERGLQERERRMRQQEVANEQRATTMEHDRRNLDRERDQMISKVSELEVREKEVEKRWQDFETTRLEDSASNIPRETKQSRNFTSHPIRSNNSYDEIPSPKVSFKEATDSVPHFDGYNIPLAQLTRACRRARDIIPASGERNLTKLLINKLSKRAYYAVEDEPCNSVTDLIDLLTDAFGTAKTLDQYRGELSIIYLKPGEHILDYISRVKDLRTAILDAERREHGELDNHFIAEIDNLTTRSFYEGLPLDYRLQVSPLTHPRHTDMFAAAKAIAKRQELDKQRFETHPRYDREKETRPLNPIGKPLAHSTPHKTNHLDRYNYPRETLGRRDYSYDVRNHELPQNTPRNYYPPRYEPRRDVPRTNNYTERFDRNRDNTRNEFNRGNDRRTNDRAEQPVCKYCKNFGHTIDECRKRQYNNHQHERSGNLSGPSGHRSQNPTDEKRNTRPIRIVETEEKGIERHAEPESQS</sequence>
<name>A0A151WPE4_9HYME</name>
<feature type="compositionally biased region" description="Polar residues" evidence="1">
    <location>
        <begin position="458"/>
        <end position="471"/>
    </location>
</feature>
<dbReference type="AlphaFoldDB" id="A0A151WPE4"/>
<reference evidence="2 3" key="1">
    <citation type="submission" date="2015-09" db="EMBL/GenBank/DDBJ databases">
        <title>Trachymyrmex zeteki WGS genome.</title>
        <authorList>
            <person name="Nygaard S."/>
            <person name="Hu H."/>
            <person name="Boomsma J."/>
            <person name="Zhang G."/>
        </authorList>
    </citation>
    <scope>NUCLEOTIDE SEQUENCE [LARGE SCALE GENOMIC DNA]</scope>
    <source>
        <strain evidence="2">Tzet28-1</strain>
        <tissue evidence="2">Whole body</tissue>
    </source>
</reference>
<organism evidence="2 3">
    <name type="scientific">Mycetomoellerius zeteki</name>
    <dbReference type="NCBI Taxonomy" id="64791"/>
    <lineage>
        <taxon>Eukaryota</taxon>
        <taxon>Metazoa</taxon>
        <taxon>Ecdysozoa</taxon>
        <taxon>Arthropoda</taxon>
        <taxon>Hexapoda</taxon>
        <taxon>Insecta</taxon>
        <taxon>Pterygota</taxon>
        <taxon>Neoptera</taxon>
        <taxon>Endopterygota</taxon>
        <taxon>Hymenoptera</taxon>
        <taxon>Apocrita</taxon>
        <taxon>Aculeata</taxon>
        <taxon>Formicoidea</taxon>
        <taxon>Formicidae</taxon>
        <taxon>Myrmicinae</taxon>
        <taxon>Mycetomoellerius</taxon>
    </lineage>
</organism>
<gene>
    <name evidence="2" type="ORF">ALC60_11154</name>
</gene>
<evidence type="ECO:0000313" key="2">
    <source>
        <dbReference type="EMBL" id="KYQ49769.1"/>
    </source>
</evidence>
<feature type="compositionally biased region" description="Basic and acidic residues" evidence="1">
    <location>
        <begin position="472"/>
        <end position="501"/>
    </location>
</feature>
<feature type="region of interest" description="Disordered" evidence="1">
    <location>
        <begin position="450"/>
        <end position="501"/>
    </location>
</feature>
<feature type="region of interest" description="Disordered" evidence="1">
    <location>
        <begin position="101"/>
        <end position="132"/>
    </location>
</feature>
<dbReference type="EMBL" id="KQ982863">
    <property type="protein sequence ID" value="KYQ49769.1"/>
    <property type="molecule type" value="Genomic_DNA"/>
</dbReference>
<feature type="region of interest" description="Disordered" evidence="1">
    <location>
        <begin position="42"/>
        <end position="66"/>
    </location>
</feature>
<feature type="compositionally biased region" description="Basic and acidic residues" evidence="1">
    <location>
        <begin position="401"/>
        <end position="425"/>
    </location>
</feature>
<dbReference type="Proteomes" id="UP000075809">
    <property type="component" value="Unassembled WGS sequence"/>
</dbReference>
<evidence type="ECO:0000313" key="3">
    <source>
        <dbReference type="Proteomes" id="UP000075809"/>
    </source>
</evidence>
<proteinExistence type="predicted"/>
<accession>A0A151WPE4</accession>
<protein>
    <submittedName>
        <fullName evidence="2">Uncharacterized protein</fullName>
    </submittedName>
</protein>
<dbReference type="STRING" id="64791.A0A151WPE4"/>
<feature type="compositionally biased region" description="Basic and acidic residues" evidence="1">
    <location>
        <begin position="348"/>
        <end position="373"/>
    </location>
</feature>